<dbReference type="VEuPathDB" id="FungiDB:AFUB_071950"/>
<gene>
    <name evidence="1" type="ORF">AFUB_071950</name>
</gene>
<reference evidence="1 2" key="1">
    <citation type="journal article" date="2008" name="PLoS Genet.">
        <title>Genomic islands in the pathogenic filamentous fungus Aspergillus fumigatus.</title>
        <authorList>
            <person name="Fedorova N.D."/>
            <person name="Khaldi N."/>
            <person name="Joardar V.S."/>
            <person name="Maiti R."/>
            <person name="Amedeo P."/>
            <person name="Anderson M.J."/>
            <person name="Crabtree J."/>
            <person name="Silva J.C."/>
            <person name="Badger J.H."/>
            <person name="Albarraq A."/>
            <person name="Angiuoli S."/>
            <person name="Bussey H."/>
            <person name="Bowyer P."/>
            <person name="Cotty P.J."/>
            <person name="Dyer P.S."/>
            <person name="Egan A."/>
            <person name="Galens K."/>
            <person name="Fraser-Liggett C.M."/>
            <person name="Haas B.J."/>
            <person name="Inman J.M."/>
            <person name="Kent R."/>
            <person name="Lemieux S."/>
            <person name="Malavazi I."/>
            <person name="Orvis J."/>
            <person name="Roemer T."/>
            <person name="Ronning C.M."/>
            <person name="Sundaram J.P."/>
            <person name="Sutton G."/>
            <person name="Turner G."/>
            <person name="Venter J.C."/>
            <person name="White O.R."/>
            <person name="Whitty B.R."/>
            <person name="Youngman P."/>
            <person name="Wolfe K.H."/>
            <person name="Goldman G.H."/>
            <person name="Wortman J.R."/>
            <person name="Jiang B."/>
            <person name="Denning D.W."/>
            <person name="Nierman W.C."/>
        </authorList>
    </citation>
    <scope>NUCLEOTIDE SEQUENCE [LARGE SCALE GENOMIC DNA]</scope>
    <source>
        <strain evidence="2">CBS 144.89 / FGSC A1163 / CEA10</strain>
    </source>
</reference>
<accession>B0Y5A6</accession>
<dbReference type="EMBL" id="DS499598">
    <property type="protein sequence ID" value="EDP50855.1"/>
    <property type="molecule type" value="Genomic_DNA"/>
</dbReference>
<organism evidence="1 2">
    <name type="scientific">Aspergillus fumigatus (strain CBS 144.89 / FGSC A1163 / CEA10)</name>
    <name type="common">Neosartorya fumigata</name>
    <dbReference type="NCBI Taxonomy" id="451804"/>
    <lineage>
        <taxon>Eukaryota</taxon>
        <taxon>Fungi</taxon>
        <taxon>Dikarya</taxon>
        <taxon>Ascomycota</taxon>
        <taxon>Pezizomycotina</taxon>
        <taxon>Eurotiomycetes</taxon>
        <taxon>Eurotiomycetidae</taxon>
        <taxon>Eurotiales</taxon>
        <taxon>Aspergillaceae</taxon>
        <taxon>Aspergillus</taxon>
        <taxon>Aspergillus subgen. Fumigati</taxon>
    </lineage>
</organism>
<keyword evidence="2" id="KW-1185">Reference proteome</keyword>
<protein>
    <submittedName>
        <fullName evidence="1">Uncharacterized protein</fullName>
    </submittedName>
</protein>
<dbReference type="Proteomes" id="UP000001699">
    <property type="component" value="Unassembled WGS sequence"/>
</dbReference>
<dbReference type="AlphaFoldDB" id="B0Y5A6"/>
<sequence>MVIGIIQGIEFNAVVTFPTHRLSISERYSSERNTGTYTRNPSLMRGIWEDVLKDLGTNSLWPQALADRKTPTLGMIRWALSNVTDLFFRSLETCLICLPAEFVEKLHAVAMKVLLASPSGPGEERLFVSDHVGGTFDSVPSSPIFRPNSRHYNAFSVGEVPRQYLPADQPYIEVCLLFSFSASCSRSKSCSGNRRVIRHGRPDAQLRSNNGRADRSILRAASFVRSK</sequence>
<proteinExistence type="predicted"/>
<name>B0Y5A6_ASPFC</name>
<dbReference type="HOGENOM" id="CLU_1219441_0_0_1"/>
<evidence type="ECO:0000313" key="2">
    <source>
        <dbReference type="Proteomes" id="UP000001699"/>
    </source>
</evidence>
<evidence type="ECO:0000313" key="1">
    <source>
        <dbReference type="EMBL" id="EDP50855.1"/>
    </source>
</evidence>